<dbReference type="RefSeq" id="WP_012165631.1">
    <property type="nucleotide sequence ID" value="NC_009925.1"/>
</dbReference>
<accession>B0CCU9</accession>
<evidence type="ECO:0000313" key="1">
    <source>
        <dbReference type="EMBL" id="ABW30391.1"/>
    </source>
</evidence>
<dbReference type="KEGG" id="amr:AM1_5435"/>
<name>B0CCU9_ACAM1</name>
<keyword evidence="2" id="KW-1185">Reference proteome</keyword>
<proteinExistence type="predicted"/>
<dbReference type="HOGENOM" id="CLU_3094360_0_0_3"/>
<reference evidence="1 2" key="1">
    <citation type="journal article" date="2008" name="Proc. Natl. Acad. Sci. U.S.A.">
        <title>Niche adaptation and genome expansion in the chlorophyll d-producing cyanobacterium Acaryochloris marina.</title>
        <authorList>
            <person name="Swingley W.D."/>
            <person name="Chen M."/>
            <person name="Cheung P.C."/>
            <person name="Conrad A.L."/>
            <person name="Dejesa L.C."/>
            <person name="Hao J."/>
            <person name="Honchak B.M."/>
            <person name="Karbach L.E."/>
            <person name="Kurdoglu A."/>
            <person name="Lahiri S."/>
            <person name="Mastrian S.D."/>
            <person name="Miyashita H."/>
            <person name="Page L."/>
            <person name="Ramakrishna P."/>
            <person name="Satoh S."/>
            <person name="Sattley W.M."/>
            <person name="Shimada Y."/>
            <person name="Taylor H.L."/>
            <person name="Tomo T."/>
            <person name="Tsuchiya T."/>
            <person name="Wang Z.T."/>
            <person name="Raymond J."/>
            <person name="Mimuro M."/>
            <person name="Blankenship R.E."/>
            <person name="Touchman J.W."/>
        </authorList>
    </citation>
    <scope>NUCLEOTIDE SEQUENCE [LARGE SCALE GENOMIC DNA]</scope>
    <source>
        <strain evidence="2">MBIC 11017</strain>
    </source>
</reference>
<dbReference type="Proteomes" id="UP000000268">
    <property type="component" value="Chromosome"/>
</dbReference>
<dbReference type="EMBL" id="CP000828">
    <property type="protein sequence ID" value="ABW30391.1"/>
    <property type="molecule type" value="Genomic_DNA"/>
</dbReference>
<protein>
    <submittedName>
        <fullName evidence="1">Uncharacterized protein</fullName>
    </submittedName>
</protein>
<sequence>MAEYFWIRGFEFAHETVRDWKERFLPHFTEQIRTNLHENPPNKVATDGLAS</sequence>
<gene>
    <name evidence="1" type="ordered locus">AM1_5435</name>
</gene>
<evidence type="ECO:0000313" key="2">
    <source>
        <dbReference type="Proteomes" id="UP000000268"/>
    </source>
</evidence>
<organism evidence="1 2">
    <name type="scientific">Acaryochloris marina (strain MBIC 11017)</name>
    <dbReference type="NCBI Taxonomy" id="329726"/>
    <lineage>
        <taxon>Bacteria</taxon>
        <taxon>Bacillati</taxon>
        <taxon>Cyanobacteriota</taxon>
        <taxon>Cyanophyceae</taxon>
        <taxon>Acaryochloridales</taxon>
        <taxon>Acaryochloridaceae</taxon>
        <taxon>Acaryochloris</taxon>
    </lineage>
</organism>
<dbReference type="AlphaFoldDB" id="B0CCU9"/>